<reference evidence="2 3" key="1">
    <citation type="submission" date="2019-07" db="EMBL/GenBank/DDBJ databases">
        <title>Venturia inaequalis Genome Resource.</title>
        <authorList>
            <person name="Lichtner F.J."/>
        </authorList>
    </citation>
    <scope>NUCLEOTIDE SEQUENCE [LARGE SCALE GENOMIC DNA]</scope>
    <source>
        <strain evidence="2 3">DMI_063113</strain>
    </source>
</reference>
<keyword evidence="3" id="KW-1185">Reference proteome</keyword>
<dbReference type="EMBL" id="WNWR01000025">
    <property type="protein sequence ID" value="KAE9993620.1"/>
    <property type="molecule type" value="Genomic_DNA"/>
</dbReference>
<protein>
    <submittedName>
        <fullName evidence="2">Uncharacterized protein</fullName>
    </submittedName>
</protein>
<accession>A0A8H3VRD9</accession>
<organism evidence="2 3">
    <name type="scientific">Venturia inaequalis</name>
    <name type="common">Apple scab fungus</name>
    <dbReference type="NCBI Taxonomy" id="5025"/>
    <lineage>
        <taxon>Eukaryota</taxon>
        <taxon>Fungi</taxon>
        <taxon>Dikarya</taxon>
        <taxon>Ascomycota</taxon>
        <taxon>Pezizomycotina</taxon>
        <taxon>Dothideomycetes</taxon>
        <taxon>Pleosporomycetidae</taxon>
        <taxon>Venturiales</taxon>
        <taxon>Venturiaceae</taxon>
        <taxon>Venturia</taxon>
    </lineage>
</organism>
<evidence type="ECO:0000256" key="1">
    <source>
        <dbReference type="SAM" id="MobiDB-lite"/>
    </source>
</evidence>
<feature type="region of interest" description="Disordered" evidence="1">
    <location>
        <begin position="244"/>
        <end position="338"/>
    </location>
</feature>
<comment type="caution">
    <text evidence="2">The sequence shown here is derived from an EMBL/GenBank/DDBJ whole genome shotgun (WGS) entry which is preliminary data.</text>
</comment>
<dbReference type="AlphaFoldDB" id="A0A8H3VRD9"/>
<evidence type="ECO:0000313" key="2">
    <source>
        <dbReference type="EMBL" id="KAE9993620.1"/>
    </source>
</evidence>
<feature type="compositionally biased region" description="Basic and acidic residues" evidence="1">
    <location>
        <begin position="313"/>
        <end position="338"/>
    </location>
</feature>
<proteinExistence type="predicted"/>
<name>A0A8H3VRD9_VENIN</name>
<gene>
    <name evidence="2" type="ORF">EG327_004141</name>
</gene>
<evidence type="ECO:0000313" key="3">
    <source>
        <dbReference type="Proteomes" id="UP000490939"/>
    </source>
</evidence>
<feature type="compositionally biased region" description="Basic and acidic residues" evidence="1">
    <location>
        <begin position="290"/>
        <end position="302"/>
    </location>
</feature>
<sequence>MSFSTIEYDPTAESKWWDVEEDVRLLKCIEGTDASLPQKVEERFKHTATTINAFNKTQGISEKRTVSSIKNRYYDHLRVGCKGTSFLERALSAMGKSAKEALKYKSGLKEWDVQEDAQLIRCREDETEPKTSWTTRFKLATDTINAFNKARGVDHKFLWNGARHRYDRHLRGDLVDSSKRDPAMDLIKKEDIEKKWGPMLAELAGEYPDESNLKSVDLFLNWAKVEEDMTLEQARLAIQDKMELSTHRDGEEAAVEEQGSPSSEEEDIAGGPGEEQDKDSTAGEEQAAQSKEEVTEGEESKEATSPNQGRNGSAEERPQILREASLTRKEQWYAEKQE</sequence>
<dbReference type="Proteomes" id="UP000490939">
    <property type="component" value="Unassembled WGS sequence"/>
</dbReference>